<dbReference type="InterPro" id="IPR007219">
    <property type="entry name" value="XnlR_reg_dom"/>
</dbReference>
<evidence type="ECO:0000256" key="5">
    <source>
        <dbReference type="SAM" id="MobiDB-lite"/>
    </source>
</evidence>
<evidence type="ECO:0000256" key="3">
    <source>
        <dbReference type="ARBA" id="ARBA00023163"/>
    </source>
</evidence>
<dbReference type="InterPro" id="IPR050613">
    <property type="entry name" value="Sec_Metabolite_Reg"/>
</dbReference>
<keyword evidence="3" id="KW-0804">Transcription</keyword>
<evidence type="ECO:0000256" key="4">
    <source>
        <dbReference type="ARBA" id="ARBA00023242"/>
    </source>
</evidence>
<reference evidence="8" key="1">
    <citation type="journal article" date="2017" name="Genome Biol.">
        <title>Comparative genomics reveals high biological diversity and specific adaptations in the industrially and medically important fungal genus Aspergillus.</title>
        <authorList>
            <person name="de Vries R.P."/>
            <person name="Riley R."/>
            <person name="Wiebenga A."/>
            <person name="Aguilar-Osorio G."/>
            <person name="Amillis S."/>
            <person name="Uchima C.A."/>
            <person name="Anderluh G."/>
            <person name="Asadollahi M."/>
            <person name="Askin M."/>
            <person name="Barry K."/>
            <person name="Battaglia E."/>
            <person name="Bayram O."/>
            <person name="Benocci T."/>
            <person name="Braus-Stromeyer S.A."/>
            <person name="Caldana C."/>
            <person name="Canovas D."/>
            <person name="Cerqueira G.C."/>
            <person name="Chen F."/>
            <person name="Chen W."/>
            <person name="Choi C."/>
            <person name="Clum A."/>
            <person name="Dos Santos R.A."/>
            <person name="Damasio A.R."/>
            <person name="Diallinas G."/>
            <person name="Emri T."/>
            <person name="Fekete E."/>
            <person name="Flipphi M."/>
            <person name="Freyberg S."/>
            <person name="Gallo A."/>
            <person name="Gournas C."/>
            <person name="Habgood R."/>
            <person name="Hainaut M."/>
            <person name="Harispe M.L."/>
            <person name="Henrissat B."/>
            <person name="Hilden K.S."/>
            <person name="Hope R."/>
            <person name="Hossain A."/>
            <person name="Karabika E."/>
            <person name="Karaffa L."/>
            <person name="Karanyi Z."/>
            <person name="Krasevec N."/>
            <person name="Kuo A."/>
            <person name="Kusch H."/>
            <person name="LaButti K."/>
            <person name="Lagendijk E.L."/>
            <person name="Lapidus A."/>
            <person name="Levasseur A."/>
            <person name="Lindquist E."/>
            <person name="Lipzen A."/>
            <person name="Logrieco A.F."/>
            <person name="MacCabe A."/>
            <person name="Maekelae M.R."/>
            <person name="Malavazi I."/>
            <person name="Melin P."/>
            <person name="Meyer V."/>
            <person name="Mielnichuk N."/>
            <person name="Miskei M."/>
            <person name="Molnar A.P."/>
            <person name="Mule G."/>
            <person name="Ngan C.Y."/>
            <person name="Orejas M."/>
            <person name="Orosz E."/>
            <person name="Ouedraogo J.P."/>
            <person name="Overkamp K.M."/>
            <person name="Park H.-S."/>
            <person name="Perrone G."/>
            <person name="Piumi F."/>
            <person name="Punt P.J."/>
            <person name="Ram A.F."/>
            <person name="Ramon A."/>
            <person name="Rauscher S."/>
            <person name="Record E."/>
            <person name="Riano-Pachon D.M."/>
            <person name="Robert V."/>
            <person name="Roehrig J."/>
            <person name="Ruller R."/>
            <person name="Salamov A."/>
            <person name="Salih N.S."/>
            <person name="Samson R.A."/>
            <person name="Sandor E."/>
            <person name="Sanguinetti M."/>
            <person name="Schuetze T."/>
            <person name="Sepcic K."/>
            <person name="Shelest E."/>
            <person name="Sherlock G."/>
            <person name="Sophianopoulou V."/>
            <person name="Squina F.M."/>
            <person name="Sun H."/>
            <person name="Susca A."/>
            <person name="Todd R.B."/>
            <person name="Tsang A."/>
            <person name="Unkles S.E."/>
            <person name="van de Wiele N."/>
            <person name="van Rossen-Uffink D."/>
            <person name="Oliveira J.V."/>
            <person name="Vesth T.C."/>
            <person name="Visser J."/>
            <person name="Yu J.-H."/>
            <person name="Zhou M."/>
            <person name="Andersen M.R."/>
            <person name="Archer D.B."/>
            <person name="Baker S.E."/>
            <person name="Benoit I."/>
            <person name="Brakhage A.A."/>
            <person name="Braus G.H."/>
            <person name="Fischer R."/>
            <person name="Frisvad J.C."/>
            <person name="Goldman G.H."/>
            <person name="Houbraken J."/>
            <person name="Oakley B."/>
            <person name="Pocsi I."/>
            <person name="Scazzocchio C."/>
            <person name="Seiboth B."/>
            <person name="vanKuyk P.A."/>
            <person name="Wortman J."/>
            <person name="Dyer P.S."/>
            <person name="Grigoriev I.V."/>
        </authorList>
    </citation>
    <scope>NUCLEOTIDE SEQUENCE [LARGE SCALE GENOMIC DNA]</scope>
    <source>
        <strain evidence="8">CBS 506.65</strain>
    </source>
</reference>
<evidence type="ECO:0000313" key="7">
    <source>
        <dbReference type="EMBL" id="OJJ45143.1"/>
    </source>
</evidence>
<dbReference type="RefSeq" id="XP_022579653.1">
    <property type="nucleotide sequence ID" value="XM_022729671.1"/>
</dbReference>
<dbReference type="VEuPathDB" id="FungiDB:ASPZODRAFT_70406"/>
<dbReference type="Pfam" id="PF04082">
    <property type="entry name" value="Fungal_trans"/>
    <property type="match status" value="1"/>
</dbReference>
<evidence type="ECO:0000259" key="6">
    <source>
        <dbReference type="SMART" id="SM00906"/>
    </source>
</evidence>
<dbReference type="PANTHER" id="PTHR31001">
    <property type="entry name" value="UNCHARACTERIZED TRANSCRIPTIONAL REGULATORY PROTEIN"/>
    <property type="match status" value="1"/>
</dbReference>
<name>A0A1L9SDF5_9EURO</name>
<feature type="region of interest" description="Disordered" evidence="5">
    <location>
        <begin position="1"/>
        <end position="33"/>
    </location>
</feature>
<accession>A0A1L9SDF5</accession>
<keyword evidence="2" id="KW-0805">Transcription regulation</keyword>
<dbReference type="PANTHER" id="PTHR31001:SF77">
    <property type="entry name" value="TRANSCRIPTION FACTOR, PUTATIVE (AFU_ORTHOLOGUE AFUA_3G12940)-RELATED"/>
    <property type="match status" value="1"/>
</dbReference>
<evidence type="ECO:0000256" key="1">
    <source>
        <dbReference type="ARBA" id="ARBA00004123"/>
    </source>
</evidence>
<dbReference type="GO" id="GO:0003677">
    <property type="term" value="F:DNA binding"/>
    <property type="evidence" value="ECO:0007669"/>
    <property type="project" value="InterPro"/>
</dbReference>
<feature type="compositionally biased region" description="Low complexity" evidence="5">
    <location>
        <begin position="1"/>
        <end position="24"/>
    </location>
</feature>
<organism evidence="7 8">
    <name type="scientific">Penicilliopsis zonata CBS 506.65</name>
    <dbReference type="NCBI Taxonomy" id="1073090"/>
    <lineage>
        <taxon>Eukaryota</taxon>
        <taxon>Fungi</taxon>
        <taxon>Dikarya</taxon>
        <taxon>Ascomycota</taxon>
        <taxon>Pezizomycotina</taxon>
        <taxon>Eurotiomycetes</taxon>
        <taxon>Eurotiomycetidae</taxon>
        <taxon>Eurotiales</taxon>
        <taxon>Aspergillaceae</taxon>
        <taxon>Penicilliopsis</taxon>
    </lineage>
</organism>
<proteinExistence type="predicted"/>
<dbReference type="EMBL" id="KV878346">
    <property type="protein sequence ID" value="OJJ45143.1"/>
    <property type="molecule type" value="Genomic_DNA"/>
</dbReference>
<evidence type="ECO:0000313" key="8">
    <source>
        <dbReference type="Proteomes" id="UP000184188"/>
    </source>
</evidence>
<dbReference type="GeneID" id="34616135"/>
<dbReference type="GO" id="GO:0006351">
    <property type="term" value="P:DNA-templated transcription"/>
    <property type="evidence" value="ECO:0007669"/>
    <property type="project" value="InterPro"/>
</dbReference>
<dbReference type="AlphaFoldDB" id="A0A1L9SDF5"/>
<dbReference type="GO" id="GO:0005634">
    <property type="term" value="C:nucleus"/>
    <property type="evidence" value="ECO:0007669"/>
    <property type="project" value="UniProtKB-SubCell"/>
</dbReference>
<dbReference type="Proteomes" id="UP000184188">
    <property type="component" value="Unassembled WGS sequence"/>
</dbReference>
<protein>
    <recommendedName>
        <fullName evidence="6">Xylanolytic transcriptional activator regulatory domain-containing protein</fullName>
    </recommendedName>
</protein>
<dbReference type="SMART" id="SM00906">
    <property type="entry name" value="Fungal_trans"/>
    <property type="match status" value="1"/>
</dbReference>
<comment type="subcellular location">
    <subcellularLocation>
        <location evidence="1">Nucleus</location>
    </subcellularLocation>
</comment>
<keyword evidence="8" id="KW-1185">Reference proteome</keyword>
<evidence type="ECO:0000256" key="2">
    <source>
        <dbReference type="ARBA" id="ARBA00023015"/>
    </source>
</evidence>
<keyword evidence="4" id="KW-0539">Nucleus</keyword>
<feature type="domain" description="Xylanolytic transcriptional activator regulatory" evidence="6">
    <location>
        <begin position="224"/>
        <end position="301"/>
    </location>
</feature>
<gene>
    <name evidence="7" type="ORF">ASPZODRAFT_70406</name>
</gene>
<dbReference type="CDD" id="cd12148">
    <property type="entry name" value="fungal_TF_MHR"/>
    <property type="match status" value="1"/>
</dbReference>
<sequence>MLPAASLALDPSTPSSSSTETPVSEQTLTPSETEDALVLEDGVPHYVSGKHWVWMAEDSDIKSLLNEMQTASSEPADQMLFEPAVSPASAFLPATREDCYLLLNLFLANVDPMVRIIHRPSLTRRFDVFVGCHYSTSPAPAASAGTPFDALAMAVFLAAINSIKEADVVSVFSTSKAQLMHRYQAGTEFHLSQHHFLTTRSFEVLQALVIFITAKCREDEMGEVYSLTGLAIRIAMLQGLHRDPLALRHGVAVDSVAVELRRRLWAQICHLDYRAAESHGLVPSIRDSDFDTRLPLNIDDGDLQPAPGVLLVDCPRFTDMTMYLIRITGIASFRRVVQITRDGTNGTTAQPPTLNHYRQLVVKAEQLARDLDASLSRLLPLCDERISIQAMAVHYSRRLTCKFWVMFWIQIPRQYRDHIMTAETRQRIFSDAVLTIENWCMAASATEAQGFHWQIHSHAGFFPILYVLSELRSPGFQAPDLDALRARGLQAVTSIAHMRQTSSGPWPSITRLVERVSQNTSLAVEHNPLPLPDLAMDDPFAGQLDGFDFFDFAAADLAFH</sequence>
<dbReference type="GO" id="GO:0008270">
    <property type="term" value="F:zinc ion binding"/>
    <property type="evidence" value="ECO:0007669"/>
    <property type="project" value="InterPro"/>
</dbReference>
<dbReference type="STRING" id="1073090.A0A1L9SDF5"/>
<dbReference type="OrthoDB" id="424974at2759"/>